<comment type="similarity">
    <text evidence="2">Belongs to the FAH family.</text>
</comment>
<dbReference type="SUPFAM" id="SSF56529">
    <property type="entry name" value="FAH"/>
    <property type="match status" value="1"/>
</dbReference>
<accession>A0ABN7IJP8</accession>
<dbReference type="PANTHER" id="PTHR42796:SF4">
    <property type="entry name" value="FUMARYLACETOACETATE HYDROLASE DOMAIN-CONTAINING PROTEIN 2A"/>
    <property type="match status" value="1"/>
</dbReference>
<evidence type="ECO:0000313" key="6">
    <source>
        <dbReference type="Proteomes" id="UP000656319"/>
    </source>
</evidence>
<dbReference type="Gene3D" id="3.90.850.10">
    <property type="entry name" value="Fumarylacetoacetase-like, C-terminal domain"/>
    <property type="match status" value="1"/>
</dbReference>
<evidence type="ECO:0000256" key="1">
    <source>
        <dbReference type="ARBA" id="ARBA00001946"/>
    </source>
</evidence>
<dbReference type="EMBL" id="CAJHCQ010000043">
    <property type="protein sequence ID" value="CAD6562081.1"/>
    <property type="molecule type" value="Genomic_DNA"/>
</dbReference>
<evidence type="ECO:0000259" key="4">
    <source>
        <dbReference type="Pfam" id="PF01557"/>
    </source>
</evidence>
<dbReference type="PANTHER" id="PTHR42796">
    <property type="entry name" value="FUMARYLACETOACETATE HYDROLASE DOMAIN-CONTAINING PROTEIN 2A-RELATED"/>
    <property type="match status" value="1"/>
</dbReference>
<name>A0ABN7IJP8_9BURK</name>
<feature type="domain" description="Fumarylacetoacetase-like C-terminal" evidence="4">
    <location>
        <begin position="83"/>
        <end position="288"/>
    </location>
</feature>
<dbReference type="Pfam" id="PF01557">
    <property type="entry name" value="FAA_hydrolase"/>
    <property type="match status" value="1"/>
</dbReference>
<dbReference type="InterPro" id="IPR051121">
    <property type="entry name" value="FAH"/>
</dbReference>
<keyword evidence="6" id="KW-1185">Reference proteome</keyword>
<sequence length="291" mass="31005">MRFTFFKQPAAQQPAIGIAVARGDAWFDVAALDLPFALTPESVSSLDEKARASITRALEGCNAAPLALDALTLLPPVAPGARIFCVGLNYADHADESKMQKPDFPVIFLRSYESFVGHEQPLVRPRVSEAFDYEGEMVAVLARGGRYLGIEAAASSVGAYSVANEGSIRDYQLRRGPQWTMGKNFDSSGSIGPCLVTADELPPLGKGLAISTRLNGETVQQSNTDSMIFDVAQIIAYVSEAFDLRAGDVIVSGTPAGVGAARKPPLFMKPGDRVEVEVERIGTVVNAIAAE</sequence>
<dbReference type="Proteomes" id="UP000656319">
    <property type="component" value="Unassembled WGS sequence"/>
</dbReference>
<comment type="caution">
    <text evidence="5">The sequence shown here is derived from an EMBL/GenBank/DDBJ whole genome shotgun (WGS) entry which is preliminary data.</text>
</comment>
<evidence type="ECO:0000313" key="5">
    <source>
        <dbReference type="EMBL" id="CAD6562081.1"/>
    </source>
</evidence>
<dbReference type="InterPro" id="IPR036663">
    <property type="entry name" value="Fumarylacetoacetase_C_sf"/>
</dbReference>
<evidence type="ECO:0000256" key="3">
    <source>
        <dbReference type="ARBA" id="ARBA00022723"/>
    </source>
</evidence>
<reference evidence="5 6" key="1">
    <citation type="submission" date="2020-10" db="EMBL/GenBank/DDBJ databases">
        <authorList>
            <person name="Peeters C."/>
        </authorList>
    </citation>
    <scope>NUCLEOTIDE SEQUENCE [LARGE SCALE GENOMIC DNA]</scope>
    <source>
        <strain evidence="5 6">LMG 27952</strain>
    </source>
</reference>
<dbReference type="InterPro" id="IPR011234">
    <property type="entry name" value="Fumarylacetoacetase-like_C"/>
</dbReference>
<comment type="cofactor">
    <cofactor evidence="1">
        <name>Mg(2+)</name>
        <dbReference type="ChEBI" id="CHEBI:18420"/>
    </cofactor>
</comment>
<proteinExistence type="inferred from homology"/>
<protein>
    <recommendedName>
        <fullName evidence="4">Fumarylacetoacetase-like C-terminal domain-containing protein</fullName>
    </recommendedName>
</protein>
<evidence type="ECO:0000256" key="2">
    <source>
        <dbReference type="ARBA" id="ARBA00010211"/>
    </source>
</evidence>
<dbReference type="RefSeq" id="WP_201701072.1">
    <property type="nucleotide sequence ID" value="NZ_CAJHCQ010000043.1"/>
</dbReference>
<keyword evidence="3" id="KW-0479">Metal-binding</keyword>
<gene>
    <name evidence="5" type="ORF">LMG27952_07676</name>
</gene>
<organism evidence="5 6">
    <name type="scientific">Paraburkholderia hiiakae</name>
    <dbReference type="NCBI Taxonomy" id="1081782"/>
    <lineage>
        <taxon>Bacteria</taxon>
        <taxon>Pseudomonadati</taxon>
        <taxon>Pseudomonadota</taxon>
        <taxon>Betaproteobacteria</taxon>
        <taxon>Burkholderiales</taxon>
        <taxon>Burkholderiaceae</taxon>
        <taxon>Paraburkholderia</taxon>
    </lineage>
</organism>